<protein>
    <submittedName>
        <fullName evidence="2">Integral membrane protein</fullName>
    </submittedName>
</protein>
<reference evidence="2" key="1">
    <citation type="journal article" date="2012" name="PLoS ONE">
        <title>Gene sets for utilization of primary and secondary nutrition supplies in the distal gut of endangered iberian lynx.</title>
        <authorList>
            <person name="Alcaide M."/>
            <person name="Messina E."/>
            <person name="Richter M."/>
            <person name="Bargiela R."/>
            <person name="Peplies J."/>
            <person name="Huws S.A."/>
            <person name="Newbold C.J."/>
            <person name="Golyshin P.N."/>
            <person name="Simon M.A."/>
            <person name="Lopez G."/>
            <person name="Yakimov M.M."/>
            <person name="Ferrer M."/>
        </authorList>
    </citation>
    <scope>NUCLEOTIDE SEQUENCE</scope>
</reference>
<evidence type="ECO:0000256" key="1">
    <source>
        <dbReference type="SAM" id="Phobius"/>
    </source>
</evidence>
<dbReference type="Gene3D" id="1.10.1760.20">
    <property type="match status" value="1"/>
</dbReference>
<dbReference type="AlphaFoldDB" id="J9H0R3"/>
<keyword evidence="1" id="KW-0472">Membrane</keyword>
<organism evidence="2">
    <name type="scientific">gut metagenome</name>
    <dbReference type="NCBI Taxonomy" id="749906"/>
    <lineage>
        <taxon>unclassified sequences</taxon>
        <taxon>metagenomes</taxon>
        <taxon>organismal metagenomes</taxon>
    </lineage>
</organism>
<feature type="transmembrane region" description="Helical" evidence="1">
    <location>
        <begin position="99"/>
        <end position="123"/>
    </location>
</feature>
<keyword evidence="1" id="KW-0812">Transmembrane</keyword>
<feature type="transmembrane region" description="Helical" evidence="1">
    <location>
        <begin position="12"/>
        <end position="34"/>
    </location>
</feature>
<proteinExistence type="predicted"/>
<evidence type="ECO:0000313" key="2">
    <source>
        <dbReference type="EMBL" id="EJX06915.1"/>
    </source>
</evidence>
<dbReference type="EMBL" id="AMCI01001020">
    <property type="protein sequence ID" value="EJX06915.1"/>
    <property type="molecule type" value="Genomic_DNA"/>
</dbReference>
<accession>J9H0R3</accession>
<keyword evidence="1" id="KW-1133">Transmembrane helix</keyword>
<name>J9H0R3_9ZZZZ</name>
<gene>
    <name evidence="2" type="ORF">EVA_04973</name>
</gene>
<feature type="transmembrane region" description="Helical" evidence="1">
    <location>
        <begin position="54"/>
        <end position="78"/>
    </location>
</feature>
<feature type="transmembrane region" description="Helical" evidence="1">
    <location>
        <begin position="135"/>
        <end position="157"/>
    </location>
</feature>
<comment type="caution">
    <text evidence="2">The sequence shown here is derived from an EMBL/GenBank/DDBJ whole genome shotgun (WGS) entry which is preliminary data.</text>
</comment>
<sequence length="185" mass="19679">MNMSKRSSVQRQCLAALGAVLNVITAFVAMTLRLPIYLDSTGTVLISSLLGPKYGIVTGVLGSILSGLTFDIYSFYFAPVQILTALTASLVMHSHWGKGFQLVISGLAVALPTALVSAVITAFVFGGQTSSGSSYLVAFLHNLGLELTVSCFVVQILTEYLDKLVAMLLARLVLKKGVLKKYGTL</sequence>